<feature type="transmembrane region" description="Helical" evidence="1">
    <location>
        <begin position="74"/>
        <end position="96"/>
    </location>
</feature>
<dbReference type="EMBL" id="KU950439">
    <property type="protein sequence ID" value="AND01125.1"/>
    <property type="molecule type" value="Genomic_DNA"/>
</dbReference>
<evidence type="ECO:0000313" key="3">
    <source>
        <dbReference type="EMBL" id="AND01125.1"/>
    </source>
</evidence>
<accession>A0A172MLE6</accession>
<organism evidence="3">
    <name type="scientific">Linum usitatissimum</name>
    <name type="common">Flax</name>
    <name type="synonym">Linum humile</name>
    <dbReference type="NCBI Taxonomy" id="4006"/>
    <lineage>
        <taxon>Eukaryota</taxon>
        <taxon>Viridiplantae</taxon>
        <taxon>Streptophyta</taxon>
        <taxon>Embryophyta</taxon>
        <taxon>Tracheophyta</taxon>
        <taxon>Spermatophyta</taxon>
        <taxon>Magnoliopsida</taxon>
        <taxon>eudicotyledons</taxon>
        <taxon>Gunneridae</taxon>
        <taxon>Pentapetalae</taxon>
        <taxon>rosids</taxon>
        <taxon>fabids</taxon>
        <taxon>Malpighiales</taxon>
        <taxon>Linaceae</taxon>
        <taxon>Linum</taxon>
    </lineage>
</organism>
<dbReference type="InterPro" id="IPR056635">
    <property type="entry name" value="DUF7733"/>
</dbReference>
<proteinExistence type="predicted"/>
<dbReference type="AlphaFoldDB" id="A0A172MLE6"/>
<reference evidence="3" key="1">
    <citation type="journal article" date="2016" name="Funct. Integr. Genomics">
        <title>Structural organization of fatty acid desaturase loci in linseed lines with contrasting linolenic acid contents.</title>
        <authorList>
            <person name="Thambugala D."/>
            <person name="Ragupathy R."/>
            <person name="Cloutier S."/>
        </authorList>
    </citation>
    <scope>NUCLEOTIDE SEQUENCE</scope>
</reference>
<feature type="transmembrane region" description="Helical" evidence="1">
    <location>
        <begin position="12"/>
        <end position="30"/>
    </location>
</feature>
<keyword evidence="1" id="KW-0812">Transmembrane</keyword>
<keyword evidence="1" id="KW-0472">Membrane</keyword>
<dbReference type="PANTHER" id="PTHR33829:SF1">
    <property type="entry name" value="TRANSMEMBRANE PROTEIN"/>
    <property type="match status" value="1"/>
</dbReference>
<evidence type="ECO:0000256" key="1">
    <source>
        <dbReference type="SAM" id="Phobius"/>
    </source>
</evidence>
<sequence length="205" mass="22379">MADDNVPRAKSILLNPIQIFCLLTSILLVATSSVTLHHPLFVIFSAAYVYFLSKFSFPRNSTPNDSVFSRSNKLLSNYVLVGGVVGLFLPAAYILLSGEAVRFAAAPHLFLLASQVFMEGVSFAAGVSIPVRAFVPVFYNSRRIFSIVEWIEFEFGESGGGGGVLGKVLAVANLGFWGYNLFGFLLPVYLPRVFRRYYGASSAAQ</sequence>
<keyword evidence="1" id="KW-1133">Transmembrane helix</keyword>
<protein>
    <recommendedName>
        <fullName evidence="2">DUF7733 domain-containing protein</fullName>
    </recommendedName>
</protein>
<dbReference type="PANTHER" id="PTHR33829">
    <property type="entry name" value="OSJNBA0044M19.10 PROTEIN"/>
    <property type="match status" value="1"/>
</dbReference>
<name>A0A172MLE6_LINUS</name>
<dbReference type="Pfam" id="PF24867">
    <property type="entry name" value="DUF7733"/>
    <property type="match status" value="1"/>
</dbReference>
<feature type="domain" description="DUF7733" evidence="2">
    <location>
        <begin position="18"/>
        <end position="198"/>
    </location>
</feature>
<feature type="transmembrane region" description="Helical" evidence="1">
    <location>
        <begin position="116"/>
        <end position="135"/>
    </location>
</feature>
<evidence type="ECO:0000259" key="2">
    <source>
        <dbReference type="Pfam" id="PF24867"/>
    </source>
</evidence>